<evidence type="ECO:0000313" key="4">
    <source>
        <dbReference type="RefSeq" id="XP_017859382.1"/>
    </source>
</evidence>
<dbReference type="GeneID" id="108611328"/>
<reference evidence="4" key="3">
    <citation type="submission" date="2025-08" db="UniProtKB">
        <authorList>
            <consortium name="RefSeq"/>
        </authorList>
    </citation>
    <scope>IDENTIFICATION</scope>
    <source>
        <tissue evidence="4">Whole organism</tissue>
    </source>
</reference>
<dbReference type="InterPro" id="IPR016024">
    <property type="entry name" value="ARM-type_fold"/>
</dbReference>
<dbReference type="Proteomes" id="UP000694904">
    <property type="component" value="Chromosome 3"/>
</dbReference>
<feature type="compositionally biased region" description="Acidic residues" evidence="2">
    <location>
        <begin position="1089"/>
        <end position="1101"/>
    </location>
</feature>
<keyword evidence="1" id="KW-0226">DNA condensation</keyword>
<dbReference type="PANTHER" id="PTHR14222:SF1">
    <property type="entry name" value="CONDENSIN-2 COMPLEX SUBUNIT D3"/>
    <property type="match status" value="1"/>
</dbReference>
<dbReference type="InterPro" id="IPR026971">
    <property type="entry name" value="CND1/NCAPD3"/>
</dbReference>
<dbReference type="PANTHER" id="PTHR14222">
    <property type="entry name" value="CONDENSIN"/>
    <property type="match status" value="1"/>
</dbReference>
<sequence length="1264" mass="144875">MSDLNRIFYELKSEFAQNVEWTDVEDWHCDDDDQLTGQRAQKFWALPMCRQDLQRQDNQLQTLRELAQCIRLMRSSDIESDITFDIINDNWAKIENIAPKDYLTYIYALSSLAILPQDLVQHAPQPINENVNVHLALNAVSTYFLSLTIPGAKSYGVFDEGVIEHCLRVFRLLENYSNSSPLANNIWILFLTICDDLKLVFRYVHFKDHLKPRDNIVRCLLTILYMNFRHGYNNACAPQLHAKCFELLDEITIAQNGDVYETLMHIMTETFYMHIYPENTKGSGPKSGEHISDWFIKLLDKYPDILSVVLENYIECVITNPIKEWKVGDEKIAIGYAAKYDAALYSKCNKSCTDLLLQAIQADDAVGLQLRSLELIERILQHQTQVEWRIFRHDVSTKPREVALIRETIRCLDDKTFSVRRKASQVLTLAIRNGSPITTRILHEAINFVQYDDLESKAKLNSRKAEISLERPDNLHYVYSFEGFEELEAEVKRMPRLIYDRFLMSSNGLARCSGLALLERLIQINNRILYNTHFEQEISALATDTLSSVRKTTLETIDALLQTYSNCSILVDVYCRIWSCMLNDDDVQLQKLALHSFNRNVLLNIKPLEYSNESKHLLPWHILTTLLATQPRDYLQLRFNLLLQNENLVTPTLVNTIISHLNTPMATEAWTLLLLISSRITNNLDSIIPTFDRLSSYNMKSNQVLALQLIIYCLSNFSKASLNQLFKCLLSLMSTGSIWLEVISPAMLLLHHIDQLSHSQAPQNSASVENWQVQLLEDVTAATKECMENFQTDHIRMASLLATYSELIVMIPHEADEKIIDFVLGYVKLCMSLNESSFDTDNERMMNWMVVIAGRLSLRDNDLAYKVAKMYGQILSKNDRPQLINSTLICLNDLGKKYPTILESNMKCILVKLSSKYATTRVRTYRCVKDVILAGNIKLKGSILVSLLAGLVDDSIEVAREADAFFIRYKKLYDKSLFHHCLKEIPFDLNDQAFLTGSVRLEAGFKSPLKGPSKRKLRRLLYNHILAALDENTLLLYFGQLKLLAEKTKDASFIELPNALEVVIDLLFIMRRICFCTKSKWQQGAGQAEGEEDDTPQEEESPPAPIAPAEQSPATDSSAGKGRGRGARKREMGEEPLKQLERCLRYVEEIHRNLRNYMSSDLHREFNKFCRAMTMRFANLTDFAQPAHFWQKYKTKSGPRSKRRRLNEEGDDADGGNSTESNSDTDSDLPLERHKNVSSAADGAGVKDSYDMLATELIFQPLDW</sequence>
<evidence type="ECO:0000313" key="3">
    <source>
        <dbReference type="Proteomes" id="UP000694904"/>
    </source>
</evidence>
<dbReference type="SUPFAM" id="SSF48371">
    <property type="entry name" value="ARM repeat"/>
    <property type="match status" value="1"/>
</dbReference>
<keyword evidence="3" id="KW-1185">Reference proteome</keyword>
<organism evidence="3 4">
    <name type="scientific">Drosophila arizonae</name>
    <name type="common">Fruit fly</name>
    <dbReference type="NCBI Taxonomy" id="7263"/>
    <lineage>
        <taxon>Eukaryota</taxon>
        <taxon>Metazoa</taxon>
        <taxon>Ecdysozoa</taxon>
        <taxon>Arthropoda</taxon>
        <taxon>Hexapoda</taxon>
        <taxon>Insecta</taxon>
        <taxon>Pterygota</taxon>
        <taxon>Neoptera</taxon>
        <taxon>Endopterygota</taxon>
        <taxon>Diptera</taxon>
        <taxon>Brachycera</taxon>
        <taxon>Muscomorpha</taxon>
        <taxon>Ephydroidea</taxon>
        <taxon>Drosophilidae</taxon>
        <taxon>Drosophila</taxon>
    </lineage>
</organism>
<feature type="region of interest" description="Disordered" evidence="2">
    <location>
        <begin position="1085"/>
        <end position="1134"/>
    </location>
</feature>
<evidence type="ECO:0000256" key="2">
    <source>
        <dbReference type="SAM" id="MobiDB-lite"/>
    </source>
</evidence>
<feature type="compositionally biased region" description="Basic residues" evidence="2">
    <location>
        <begin position="1193"/>
        <end position="1205"/>
    </location>
</feature>
<name>A0ABM1NWP6_DROAR</name>
<protein>
    <submittedName>
        <fullName evidence="4">Uncharacterized protein LOC108611328</fullName>
    </submittedName>
</protein>
<evidence type="ECO:0000256" key="1">
    <source>
        <dbReference type="ARBA" id="ARBA00023067"/>
    </source>
</evidence>
<feature type="region of interest" description="Disordered" evidence="2">
    <location>
        <begin position="1193"/>
        <end position="1243"/>
    </location>
</feature>
<dbReference type="RefSeq" id="XP_017859382.1">
    <property type="nucleotide sequence ID" value="XM_018003893.1"/>
</dbReference>
<reference evidence="3" key="1">
    <citation type="journal article" date="1997" name="Nucleic Acids Res.">
        <title>tRNAscan-SE: a program for improved detection of transfer RNA genes in genomic sequence.</title>
        <authorList>
            <person name="Lowe T.M."/>
            <person name="Eddy S.R."/>
        </authorList>
    </citation>
    <scope>NUCLEOTIDE SEQUENCE [LARGE SCALE GENOMIC DNA]</scope>
</reference>
<proteinExistence type="predicted"/>
<dbReference type="InterPro" id="IPR011989">
    <property type="entry name" value="ARM-like"/>
</dbReference>
<reference evidence="3" key="2">
    <citation type="journal article" date="2016" name="G3 (Bethesda)">
        <title>Genome Evolution in Three Species of Cactophilic Drosophila.</title>
        <authorList>
            <person name="Sanchez-Flores A."/>
            <person name="Penazola F."/>
            <person name="Carpinteyro-Ponce J."/>
            <person name="Nazario-Yepiz N."/>
            <person name="Abreu-Goodger C."/>
            <person name="Machado C.A."/>
            <person name="Markow T.A."/>
        </authorList>
    </citation>
    <scope>NUCLEOTIDE SEQUENCE [LARGE SCALE GENOMIC DNA]</scope>
</reference>
<gene>
    <name evidence="4" type="primary">LOC108611328</name>
</gene>
<dbReference type="Gene3D" id="1.25.10.10">
    <property type="entry name" value="Leucine-rich Repeat Variant"/>
    <property type="match status" value="1"/>
</dbReference>
<accession>A0ABM1NWP6</accession>